<keyword evidence="3" id="KW-1185">Reference proteome</keyword>
<dbReference type="GO" id="GO:0005737">
    <property type="term" value="C:cytoplasm"/>
    <property type="evidence" value="ECO:0007669"/>
    <property type="project" value="TreeGrafter"/>
</dbReference>
<dbReference type="EMBL" id="VOBR01000042">
    <property type="protein sequence ID" value="TWP45269.1"/>
    <property type="molecule type" value="Genomic_DNA"/>
</dbReference>
<name>A0A563EH40_9PSEU</name>
<dbReference type="Gene3D" id="3.40.50.880">
    <property type="match status" value="1"/>
</dbReference>
<feature type="domain" description="DJ-1/PfpI" evidence="1">
    <location>
        <begin position="5"/>
        <end position="169"/>
    </location>
</feature>
<dbReference type="Pfam" id="PF01965">
    <property type="entry name" value="DJ-1_PfpI"/>
    <property type="match status" value="1"/>
</dbReference>
<gene>
    <name evidence="2" type="ORF">FKR81_39410</name>
</gene>
<dbReference type="PANTHER" id="PTHR48094:SF19">
    <property type="entry name" value="DJ-1_PFPI DOMAIN-CONTAINING PROTEIN"/>
    <property type="match status" value="1"/>
</dbReference>
<sequence length="204" mass="21816">MTTTVHLAIYDGLADWEYGYAAAQINSQDFQKVPGRYRIQTVALAAEPVTTAGGVRMLPDLVIGDVDPADSAMLILPGGESWATGQNDPFAKLARRFREAGVPVAAICGATTGLAQEGLLDDVDHTSGAVEQLGEYGGAARYRQERAVSDGGVITAGPSDALDFAREIFVELDMYEPQVVDAWYGLFSTGDPEWYAKLVQSVPN</sequence>
<dbReference type="GO" id="GO:0016740">
    <property type="term" value="F:transferase activity"/>
    <property type="evidence" value="ECO:0007669"/>
    <property type="project" value="UniProtKB-KW"/>
</dbReference>
<accession>A0A563EH40</accession>
<dbReference type="OrthoDB" id="6003696at2"/>
<dbReference type="AlphaFoldDB" id="A0A563EH40"/>
<keyword evidence="2" id="KW-0808">Transferase</keyword>
<dbReference type="InterPro" id="IPR029062">
    <property type="entry name" value="Class_I_gatase-like"/>
</dbReference>
<evidence type="ECO:0000259" key="1">
    <source>
        <dbReference type="Pfam" id="PF01965"/>
    </source>
</evidence>
<evidence type="ECO:0000313" key="3">
    <source>
        <dbReference type="Proteomes" id="UP000316639"/>
    </source>
</evidence>
<evidence type="ECO:0000313" key="2">
    <source>
        <dbReference type="EMBL" id="TWP45269.1"/>
    </source>
</evidence>
<dbReference type="InterPro" id="IPR050325">
    <property type="entry name" value="Prot/Nucl_acid_deglycase"/>
</dbReference>
<comment type="caution">
    <text evidence="2">The sequence shown here is derived from an EMBL/GenBank/DDBJ whole genome shotgun (WGS) entry which is preliminary data.</text>
</comment>
<dbReference type="RefSeq" id="WP_146360055.1">
    <property type="nucleotide sequence ID" value="NZ_VOBR01000042.1"/>
</dbReference>
<proteinExistence type="predicted"/>
<organism evidence="2 3">
    <name type="scientific">Lentzea tibetensis</name>
    <dbReference type="NCBI Taxonomy" id="2591470"/>
    <lineage>
        <taxon>Bacteria</taxon>
        <taxon>Bacillati</taxon>
        <taxon>Actinomycetota</taxon>
        <taxon>Actinomycetes</taxon>
        <taxon>Pseudonocardiales</taxon>
        <taxon>Pseudonocardiaceae</taxon>
        <taxon>Lentzea</taxon>
    </lineage>
</organism>
<reference evidence="2 3" key="1">
    <citation type="submission" date="2019-07" db="EMBL/GenBank/DDBJ databases">
        <title>Lentzea xizangensis sp. nov., isolated from Qinghai-Tibetan Plateau Soils.</title>
        <authorList>
            <person name="Huang J."/>
        </authorList>
    </citation>
    <scope>NUCLEOTIDE SEQUENCE [LARGE SCALE GENOMIC DNA]</scope>
    <source>
        <strain evidence="2 3">FXJ1.1311</strain>
    </source>
</reference>
<protein>
    <submittedName>
        <fullName evidence="2">Glutamine amidotransferase</fullName>
    </submittedName>
</protein>
<dbReference type="InterPro" id="IPR002818">
    <property type="entry name" value="DJ-1/PfpI"/>
</dbReference>
<keyword evidence="2" id="KW-0315">Glutamine amidotransferase</keyword>
<dbReference type="Proteomes" id="UP000316639">
    <property type="component" value="Unassembled WGS sequence"/>
</dbReference>
<dbReference type="PANTHER" id="PTHR48094">
    <property type="entry name" value="PROTEIN/NUCLEIC ACID DEGLYCASE DJ-1-RELATED"/>
    <property type="match status" value="1"/>
</dbReference>
<dbReference type="SUPFAM" id="SSF52317">
    <property type="entry name" value="Class I glutamine amidotransferase-like"/>
    <property type="match status" value="1"/>
</dbReference>